<dbReference type="RefSeq" id="WP_242979121.1">
    <property type="nucleotide sequence ID" value="NZ_UAWO01000002.1"/>
</dbReference>
<reference evidence="1 2" key="1">
    <citation type="submission" date="2018-06" db="EMBL/GenBank/DDBJ databases">
        <authorList>
            <consortium name="Pathogen Informatics"/>
            <person name="Doyle S."/>
        </authorList>
    </citation>
    <scope>NUCLEOTIDE SEQUENCE [LARGE SCALE GENOMIC DNA]</scope>
    <source>
        <strain evidence="1 2">NCTC8081</strain>
    </source>
</reference>
<gene>
    <name evidence="1" type="ORF">NCTC8081_00794</name>
</gene>
<name>A0A2X3C0X7_CLOPF</name>
<sequence>MIILKANNDFVRIEEQEKELTEKLGTKVCIIPCGLEIVKDIAEIDDIECIENFIETKDLQNKKKTDLSITVGIEVDEEEFRKAKEKIEELNNEKIYEVVTKDEYIKGYICGMGMNANIDFIKDHWNQISKGFNFVIKAGDKYYSVERFNEVMRG</sequence>
<dbReference type="Proteomes" id="UP000250234">
    <property type="component" value="Unassembled WGS sequence"/>
</dbReference>
<organism evidence="1 2">
    <name type="scientific">Clostridium perfringens</name>
    <dbReference type="NCBI Taxonomy" id="1502"/>
    <lineage>
        <taxon>Bacteria</taxon>
        <taxon>Bacillati</taxon>
        <taxon>Bacillota</taxon>
        <taxon>Clostridia</taxon>
        <taxon>Eubacteriales</taxon>
        <taxon>Clostridiaceae</taxon>
        <taxon>Clostridium</taxon>
    </lineage>
</organism>
<proteinExistence type="predicted"/>
<evidence type="ECO:0000313" key="1">
    <source>
        <dbReference type="EMBL" id="SQC06681.1"/>
    </source>
</evidence>
<evidence type="ECO:0000313" key="2">
    <source>
        <dbReference type="Proteomes" id="UP000250234"/>
    </source>
</evidence>
<dbReference type="EMBL" id="UAWO01000002">
    <property type="protein sequence ID" value="SQC06681.1"/>
    <property type="molecule type" value="Genomic_DNA"/>
</dbReference>
<dbReference type="AlphaFoldDB" id="A0A2X3C0X7"/>
<accession>A0A2X3C0X7</accession>
<protein>
    <submittedName>
        <fullName evidence="1">Uncharacterized protein</fullName>
    </submittedName>
</protein>